<feature type="region of interest" description="Disordered" evidence="1">
    <location>
        <begin position="1"/>
        <end position="22"/>
    </location>
</feature>
<dbReference type="AlphaFoldDB" id="A0A4C1X5J0"/>
<gene>
    <name evidence="2" type="ORF">EVAR_40085_1</name>
</gene>
<dbReference type="Proteomes" id="UP000299102">
    <property type="component" value="Unassembled WGS sequence"/>
</dbReference>
<protein>
    <submittedName>
        <fullName evidence="2">Uncharacterized protein</fullName>
    </submittedName>
</protein>
<evidence type="ECO:0000313" key="3">
    <source>
        <dbReference type="Proteomes" id="UP000299102"/>
    </source>
</evidence>
<evidence type="ECO:0000256" key="1">
    <source>
        <dbReference type="SAM" id="MobiDB-lite"/>
    </source>
</evidence>
<proteinExistence type="predicted"/>
<reference evidence="2 3" key="1">
    <citation type="journal article" date="2019" name="Commun. Biol.">
        <title>The bagworm genome reveals a unique fibroin gene that provides high tensile strength.</title>
        <authorList>
            <person name="Kono N."/>
            <person name="Nakamura H."/>
            <person name="Ohtoshi R."/>
            <person name="Tomita M."/>
            <person name="Numata K."/>
            <person name="Arakawa K."/>
        </authorList>
    </citation>
    <scope>NUCLEOTIDE SEQUENCE [LARGE SCALE GENOMIC DNA]</scope>
</reference>
<comment type="caution">
    <text evidence="2">The sequence shown here is derived from an EMBL/GenBank/DDBJ whole genome shotgun (WGS) entry which is preliminary data.</text>
</comment>
<accession>A0A4C1X5J0</accession>
<sequence>MKASMQINDGASTPTAGATEAVHVDDGPALNTTFTQRREAVNRVIQRYRSNYLQREESAATVGNINSFAVVAAAPALYRAA</sequence>
<evidence type="ECO:0000313" key="2">
    <source>
        <dbReference type="EMBL" id="GBP57557.1"/>
    </source>
</evidence>
<name>A0A4C1X5J0_EUMVA</name>
<keyword evidence="3" id="KW-1185">Reference proteome</keyword>
<dbReference type="EMBL" id="BGZK01000719">
    <property type="protein sequence ID" value="GBP57557.1"/>
    <property type="molecule type" value="Genomic_DNA"/>
</dbReference>
<organism evidence="2 3">
    <name type="scientific">Eumeta variegata</name>
    <name type="common">Bagworm moth</name>
    <name type="synonym">Eumeta japonica</name>
    <dbReference type="NCBI Taxonomy" id="151549"/>
    <lineage>
        <taxon>Eukaryota</taxon>
        <taxon>Metazoa</taxon>
        <taxon>Ecdysozoa</taxon>
        <taxon>Arthropoda</taxon>
        <taxon>Hexapoda</taxon>
        <taxon>Insecta</taxon>
        <taxon>Pterygota</taxon>
        <taxon>Neoptera</taxon>
        <taxon>Endopterygota</taxon>
        <taxon>Lepidoptera</taxon>
        <taxon>Glossata</taxon>
        <taxon>Ditrysia</taxon>
        <taxon>Tineoidea</taxon>
        <taxon>Psychidae</taxon>
        <taxon>Oiketicinae</taxon>
        <taxon>Eumeta</taxon>
    </lineage>
</organism>
<feature type="compositionally biased region" description="Polar residues" evidence="1">
    <location>
        <begin position="1"/>
        <end position="16"/>
    </location>
</feature>